<sequence length="180" mass="20172">MKDQLCPNISRNNGFATIWYMIAIVLIISLASFVLSEGYANVQQNKIKTAMNRAVKAATMQYDTKELSENAKIVIPKDKAKQEFKTYLTDNLKLNNALNPTEDSVFENGFQIVDFSIIDEESLPYTVERSDVQFRHTFQNPGVLAVVQTTVTDIWGTDETTYYVPAVAEVDLSITEGEGS</sequence>
<evidence type="ECO:0000256" key="1">
    <source>
        <dbReference type="SAM" id="Phobius"/>
    </source>
</evidence>
<keyword evidence="1" id="KW-1133">Transmembrane helix</keyword>
<proteinExistence type="predicted"/>
<protein>
    <recommendedName>
        <fullName evidence="4">Flp pilus-assembly TadG-like N-terminal domain-containing protein</fullName>
    </recommendedName>
</protein>
<evidence type="ECO:0000313" key="3">
    <source>
        <dbReference type="Proteomes" id="UP001597178"/>
    </source>
</evidence>
<keyword evidence="1" id="KW-0812">Transmembrane</keyword>
<keyword evidence="3" id="KW-1185">Reference proteome</keyword>
<evidence type="ECO:0008006" key="4">
    <source>
        <dbReference type="Google" id="ProtNLM"/>
    </source>
</evidence>
<keyword evidence="1" id="KW-0472">Membrane</keyword>
<evidence type="ECO:0000313" key="2">
    <source>
        <dbReference type="EMBL" id="MFD1362710.1"/>
    </source>
</evidence>
<reference evidence="3" key="1">
    <citation type="journal article" date="2019" name="Int. J. Syst. Evol. Microbiol.">
        <title>The Global Catalogue of Microorganisms (GCM) 10K type strain sequencing project: providing services to taxonomists for standard genome sequencing and annotation.</title>
        <authorList>
            <consortium name="The Broad Institute Genomics Platform"/>
            <consortium name="The Broad Institute Genome Sequencing Center for Infectious Disease"/>
            <person name="Wu L."/>
            <person name="Ma J."/>
        </authorList>
    </citation>
    <scope>NUCLEOTIDE SEQUENCE [LARGE SCALE GENOMIC DNA]</scope>
    <source>
        <strain evidence="3">CCUG 54822</strain>
    </source>
</reference>
<organism evidence="2 3">
    <name type="scientific">Lentibacillus salinarum</name>
    <dbReference type="NCBI Taxonomy" id="446820"/>
    <lineage>
        <taxon>Bacteria</taxon>
        <taxon>Bacillati</taxon>
        <taxon>Bacillota</taxon>
        <taxon>Bacilli</taxon>
        <taxon>Bacillales</taxon>
        <taxon>Bacillaceae</taxon>
        <taxon>Lentibacillus</taxon>
    </lineage>
</organism>
<gene>
    <name evidence="2" type="ORF">ACFQ4A_13705</name>
</gene>
<feature type="transmembrane region" description="Helical" evidence="1">
    <location>
        <begin position="17"/>
        <end position="36"/>
    </location>
</feature>
<dbReference type="EMBL" id="JBHTNH010000028">
    <property type="protein sequence ID" value="MFD1362710.1"/>
    <property type="molecule type" value="Genomic_DNA"/>
</dbReference>
<comment type="caution">
    <text evidence="2">The sequence shown here is derived from an EMBL/GenBank/DDBJ whole genome shotgun (WGS) entry which is preliminary data.</text>
</comment>
<dbReference type="Proteomes" id="UP001597178">
    <property type="component" value="Unassembled WGS sequence"/>
</dbReference>
<name>A0ABW3ZWB1_9BACI</name>
<accession>A0ABW3ZWB1</accession>